<name>L9WKD2_9EURY</name>
<dbReference type="EMBL" id="AOHZ01000093">
    <property type="protein sequence ID" value="ELY49661.1"/>
    <property type="molecule type" value="Genomic_DNA"/>
</dbReference>
<evidence type="ECO:0000256" key="1">
    <source>
        <dbReference type="SAM" id="MobiDB-lite"/>
    </source>
</evidence>
<feature type="domain" description="DUF8014" evidence="2">
    <location>
        <begin position="17"/>
        <end position="66"/>
    </location>
</feature>
<dbReference type="Proteomes" id="UP000011602">
    <property type="component" value="Unassembled WGS sequence"/>
</dbReference>
<dbReference type="eggNOG" id="arCOG09017">
    <property type="taxonomic scope" value="Archaea"/>
</dbReference>
<organism evidence="3 4">
    <name type="scientific">Natronolimnohabitans innermongolicus JCM 12255</name>
    <dbReference type="NCBI Taxonomy" id="1227499"/>
    <lineage>
        <taxon>Archaea</taxon>
        <taxon>Methanobacteriati</taxon>
        <taxon>Methanobacteriota</taxon>
        <taxon>Stenosarchaea group</taxon>
        <taxon>Halobacteria</taxon>
        <taxon>Halobacteriales</taxon>
        <taxon>Natrialbaceae</taxon>
        <taxon>Natronolimnohabitans</taxon>
    </lineage>
</organism>
<reference evidence="3 4" key="1">
    <citation type="journal article" date="2014" name="PLoS Genet.">
        <title>Phylogenetically driven sequencing of extremely halophilic archaea reveals strategies for static and dynamic osmo-response.</title>
        <authorList>
            <person name="Becker E.A."/>
            <person name="Seitzer P.M."/>
            <person name="Tritt A."/>
            <person name="Larsen D."/>
            <person name="Krusor M."/>
            <person name="Yao A.I."/>
            <person name="Wu D."/>
            <person name="Madern D."/>
            <person name="Eisen J.A."/>
            <person name="Darling A.E."/>
            <person name="Facciotti M.T."/>
        </authorList>
    </citation>
    <scope>NUCLEOTIDE SEQUENCE [LARGE SCALE GENOMIC DNA]</scope>
    <source>
        <strain evidence="3 4">JCM 12255</strain>
    </source>
</reference>
<dbReference type="STRING" id="1227499.C493_20035"/>
<evidence type="ECO:0000313" key="4">
    <source>
        <dbReference type="Proteomes" id="UP000011602"/>
    </source>
</evidence>
<proteinExistence type="predicted"/>
<dbReference type="Pfam" id="PF26046">
    <property type="entry name" value="DUF8014"/>
    <property type="match status" value="1"/>
</dbReference>
<dbReference type="AlphaFoldDB" id="L9WKD2"/>
<comment type="caution">
    <text evidence="3">The sequence shown here is derived from an EMBL/GenBank/DDBJ whole genome shotgun (WGS) entry which is preliminary data.</text>
</comment>
<sequence>MSFTATNALGDPVQDRMECPEPDCERSATVELHIPWTDNRLVCAAHARVLGRQDGVVADPVTDRGEALLE</sequence>
<protein>
    <recommendedName>
        <fullName evidence="2">DUF8014 domain-containing protein</fullName>
    </recommendedName>
</protein>
<feature type="region of interest" description="Disordered" evidence="1">
    <location>
        <begin position="1"/>
        <end position="20"/>
    </location>
</feature>
<dbReference type="PATRIC" id="fig|1227499.3.peg.4116"/>
<evidence type="ECO:0000313" key="3">
    <source>
        <dbReference type="EMBL" id="ELY49661.1"/>
    </source>
</evidence>
<gene>
    <name evidence="3" type="ORF">C493_20035</name>
</gene>
<accession>L9WKD2</accession>
<dbReference type="InterPro" id="IPR058327">
    <property type="entry name" value="DUF8014"/>
</dbReference>
<evidence type="ECO:0000259" key="2">
    <source>
        <dbReference type="Pfam" id="PF26046"/>
    </source>
</evidence>
<keyword evidence="4" id="KW-1185">Reference proteome</keyword>